<dbReference type="PROSITE" id="PS00101">
    <property type="entry name" value="HEXAPEP_TRANSFERASES"/>
    <property type="match status" value="1"/>
</dbReference>
<keyword evidence="2" id="KW-0677">Repeat</keyword>
<evidence type="ECO:0000313" key="4">
    <source>
        <dbReference type="EMBL" id="SDI49178.1"/>
    </source>
</evidence>
<evidence type="ECO:0000256" key="3">
    <source>
        <dbReference type="ARBA" id="ARBA00023315"/>
    </source>
</evidence>
<dbReference type="CDD" id="cd04647">
    <property type="entry name" value="LbH_MAT_like"/>
    <property type="match status" value="1"/>
</dbReference>
<dbReference type="InterPro" id="IPR011004">
    <property type="entry name" value="Trimer_LpxA-like_sf"/>
</dbReference>
<evidence type="ECO:0000313" key="5">
    <source>
        <dbReference type="Proteomes" id="UP000198607"/>
    </source>
</evidence>
<evidence type="ECO:0000256" key="1">
    <source>
        <dbReference type="ARBA" id="ARBA00022679"/>
    </source>
</evidence>
<keyword evidence="5" id="KW-1185">Reference proteome</keyword>
<dbReference type="Pfam" id="PF14602">
    <property type="entry name" value="Hexapep_2"/>
    <property type="match status" value="1"/>
</dbReference>
<dbReference type="AlphaFoldDB" id="A0A1G8L0F8"/>
<dbReference type="Proteomes" id="UP000198607">
    <property type="component" value="Unassembled WGS sequence"/>
</dbReference>
<dbReference type="RefSeq" id="WP_245715601.1">
    <property type="nucleotide sequence ID" value="NZ_FNCY01000020.1"/>
</dbReference>
<name>A0A1G8L0F8_9RHOO</name>
<proteinExistence type="predicted"/>
<sequence length="188" mass="19725">MLRSWRQFVFSCRARLSGGCRISLGAYLKGIENIRVGRKCKVHADASIDASRSAGVIFGDQVTLNRFAYIQGGSGGVRLGNHVEINNFSIVNGTGGVDIGDNTLVGPGVRIISYQHQTTAAALIRTQPVQAKAIRIGQDCWIGANAIVLAGVTIGDGAVIGAGAVVTHDIPANAIAVGVPARHIKDRR</sequence>
<dbReference type="InterPro" id="IPR051159">
    <property type="entry name" value="Hexapeptide_acetyltransf"/>
</dbReference>
<reference evidence="4 5" key="1">
    <citation type="submission" date="2016-10" db="EMBL/GenBank/DDBJ databases">
        <authorList>
            <person name="de Groot N.N."/>
        </authorList>
    </citation>
    <scope>NUCLEOTIDE SEQUENCE [LARGE SCALE GENOMIC DNA]</scope>
    <source>
        <strain evidence="4 5">DSM 5885</strain>
    </source>
</reference>
<dbReference type="GO" id="GO:0016746">
    <property type="term" value="F:acyltransferase activity"/>
    <property type="evidence" value="ECO:0007669"/>
    <property type="project" value="UniProtKB-KW"/>
</dbReference>
<dbReference type="Gene3D" id="2.160.10.10">
    <property type="entry name" value="Hexapeptide repeat proteins"/>
    <property type="match status" value="1"/>
</dbReference>
<accession>A0A1G8L0F8</accession>
<dbReference type="EMBL" id="FNCY01000020">
    <property type="protein sequence ID" value="SDI49178.1"/>
    <property type="molecule type" value="Genomic_DNA"/>
</dbReference>
<organism evidence="4 5">
    <name type="scientific">Propionivibrio dicarboxylicus</name>
    <dbReference type="NCBI Taxonomy" id="83767"/>
    <lineage>
        <taxon>Bacteria</taxon>
        <taxon>Pseudomonadati</taxon>
        <taxon>Pseudomonadota</taxon>
        <taxon>Betaproteobacteria</taxon>
        <taxon>Rhodocyclales</taxon>
        <taxon>Rhodocyclaceae</taxon>
        <taxon>Propionivibrio</taxon>
    </lineage>
</organism>
<dbReference type="STRING" id="83767.SAMN05660652_03533"/>
<protein>
    <submittedName>
        <fullName evidence="4">Acetyltransferase (Isoleucine patch superfamily)</fullName>
    </submittedName>
</protein>
<gene>
    <name evidence="4" type="ORF">SAMN05660652_03533</name>
</gene>
<evidence type="ECO:0000256" key="2">
    <source>
        <dbReference type="ARBA" id="ARBA00022737"/>
    </source>
</evidence>
<dbReference type="InterPro" id="IPR001451">
    <property type="entry name" value="Hexapep"/>
</dbReference>
<keyword evidence="3" id="KW-0012">Acyltransferase</keyword>
<dbReference type="InterPro" id="IPR018357">
    <property type="entry name" value="Hexapep_transf_CS"/>
</dbReference>
<keyword evidence="1 4" id="KW-0808">Transferase</keyword>
<dbReference type="SUPFAM" id="SSF51161">
    <property type="entry name" value="Trimeric LpxA-like enzymes"/>
    <property type="match status" value="1"/>
</dbReference>
<dbReference type="PANTHER" id="PTHR23416">
    <property type="entry name" value="SIALIC ACID SYNTHASE-RELATED"/>
    <property type="match status" value="1"/>
</dbReference>